<feature type="region of interest" description="Disordered" evidence="1">
    <location>
        <begin position="180"/>
        <end position="273"/>
    </location>
</feature>
<feature type="region of interest" description="Disordered" evidence="1">
    <location>
        <begin position="1209"/>
        <end position="1242"/>
    </location>
</feature>
<evidence type="ECO:0000256" key="1">
    <source>
        <dbReference type="SAM" id="MobiDB-lite"/>
    </source>
</evidence>
<comment type="caution">
    <text evidence="2">The sequence shown here is derived from an EMBL/GenBank/DDBJ whole genome shotgun (WGS) entry which is preliminary data.</text>
</comment>
<feature type="compositionally biased region" description="Low complexity" evidence="1">
    <location>
        <begin position="229"/>
        <end position="245"/>
    </location>
</feature>
<evidence type="ECO:0000313" key="3">
    <source>
        <dbReference type="Proteomes" id="UP001151699"/>
    </source>
</evidence>
<feature type="compositionally biased region" description="Basic and acidic residues" evidence="1">
    <location>
        <begin position="259"/>
        <end position="269"/>
    </location>
</feature>
<feature type="region of interest" description="Disordered" evidence="1">
    <location>
        <begin position="692"/>
        <end position="722"/>
    </location>
</feature>
<dbReference type="EMBL" id="WJQU01001663">
    <property type="protein sequence ID" value="KAJ6633812.1"/>
    <property type="molecule type" value="Genomic_DNA"/>
</dbReference>
<accession>A0A9Q0RVQ2</accession>
<proteinExistence type="predicted"/>
<feature type="compositionally biased region" description="Low complexity" evidence="1">
    <location>
        <begin position="494"/>
        <end position="528"/>
    </location>
</feature>
<protein>
    <submittedName>
        <fullName evidence="2">Nuclear pore complex protein NUP98A</fullName>
    </submittedName>
</protein>
<feature type="region of interest" description="Disordered" evidence="1">
    <location>
        <begin position="1"/>
        <end position="22"/>
    </location>
</feature>
<feature type="region of interest" description="Disordered" evidence="1">
    <location>
        <begin position="492"/>
        <end position="528"/>
    </location>
</feature>
<feature type="compositionally biased region" description="Basic and acidic residues" evidence="1">
    <location>
        <begin position="1"/>
        <end position="15"/>
    </location>
</feature>
<feature type="compositionally biased region" description="Polar residues" evidence="1">
    <location>
        <begin position="701"/>
        <end position="722"/>
    </location>
</feature>
<feature type="region of interest" description="Disordered" evidence="1">
    <location>
        <begin position="314"/>
        <end position="335"/>
    </location>
</feature>
<organism evidence="2 3">
    <name type="scientific">Pseudolycoriella hygida</name>
    <dbReference type="NCBI Taxonomy" id="35572"/>
    <lineage>
        <taxon>Eukaryota</taxon>
        <taxon>Metazoa</taxon>
        <taxon>Ecdysozoa</taxon>
        <taxon>Arthropoda</taxon>
        <taxon>Hexapoda</taxon>
        <taxon>Insecta</taxon>
        <taxon>Pterygota</taxon>
        <taxon>Neoptera</taxon>
        <taxon>Endopterygota</taxon>
        <taxon>Diptera</taxon>
        <taxon>Nematocera</taxon>
        <taxon>Sciaroidea</taxon>
        <taxon>Sciaridae</taxon>
        <taxon>Pseudolycoriella</taxon>
    </lineage>
</organism>
<dbReference type="Proteomes" id="UP001151699">
    <property type="component" value="Unassembled WGS sequence"/>
</dbReference>
<name>A0A9Q0RVQ2_9DIPT</name>
<gene>
    <name evidence="2" type="primary">NUP98A</name>
    <name evidence="2" type="ORF">Bhyg_16453</name>
</gene>
<reference evidence="2" key="1">
    <citation type="submission" date="2022-07" db="EMBL/GenBank/DDBJ databases">
        <authorList>
            <person name="Trinca V."/>
            <person name="Uliana J.V.C."/>
            <person name="Torres T.T."/>
            <person name="Ward R.J."/>
            <person name="Monesi N."/>
        </authorList>
    </citation>
    <scope>NUCLEOTIDE SEQUENCE</scope>
    <source>
        <strain evidence="2">HSMRA1968</strain>
        <tissue evidence="2">Whole embryos</tissue>
    </source>
</reference>
<evidence type="ECO:0000313" key="2">
    <source>
        <dbReference type="EMBL" id="KAJ6633812.1"/>
    </source>
</evidence>
<sequence>MNKKVSTDISRRNHSNELVSAKKNLDVTDQPIGTSVSPFLSARRLIDAKTYVDAQSNGLTSRIVRYDEESKQMGRTFNRLYKRPGDFPIVHLDKPKLILNPQRSVANPSKMARIGQPDPINYQTNIRAEILRNGMLMPQVPADRHEDADGTLGRVDPLDALKEISRKRIHCEDTVHQLPATATEKDAPDSICDVNDSKRQKIGVPSTSPSSNDTNKRGNNSSKCNEILSSLSSSSYMLPSQPQSMKRAKSISPTNATSEAKRIQSEKPNEMPTVDLKVDSVPRAVEERVSKVVEISQPAEPPQTKLTLFNRPYESKKRDLPSSRNDPIDDLGISFVKPRPLTPRSRENVDNWLKIKPDENRRLALMLSCLSGEVDYCDTVDSVDKVKETPAVKTAVVSSDNTLKVVETAEKSIPAAVVSSTSTTISLLPSKPTITFSSNAVTTTTSSVSLVASTTTQSVSPTTTTAQAGPAIETRKGGFSFPLVSKSTALPTGVSSAPSIAAPSTSSVAPTTSSVAPTTSSAPPTTSSVAPVLPTLTPTAIISKVAAPTTSANVTFNFHPPKPTESSSIAPSVAKPTQTFSFGNTATTKPLETAPVFGFSTTVKATAPTTISSANPKTSLASGGTSKPSAFTAGFGTATSASTIPTTTSATSIFGNVTTSNTEGVPQQRAFGSVPTTQRIQGNSTSAFAKNEQAPSFGKAVSNTTSNSATQNAPTASILSNQPVNPAKATTVAPNAPFTFGKSATVSSAFTNTQPTVPSTASFDNTKAVNSSTNIFNSPAPQQPTSTPVFGSSVISTAQTSAEPGKNASAQNIFGSSATKSTPAFSFSANNQSKSNNIFGGQTSTNSTTLNAFGSSVNNFGGSEQKTDVANKPFTFGGNISETTKPAVFGTQAPAFGTDATKSTGFATNNITNTPNLFNTKPTTEVPKTFSFGGNSNTTTAGTTFGGAAIPSFGGTSTFGNTNAATPSFSNSASTFGNTNANSASIFGSTSAPSVFGNSSATPAFGGNNSATSAPVFGSNSTTTPISAFGTSATSTPAFGSTSSTSATPVFGSTNTKPAFGGTSATPSFGGVNAASAFGGTKATPNFGATNTAPAFGASNATPAFGASNATPAFGASTATPSFGASNTTPTFGATKPTPTFGVTTATPTFGATNATPTFASTFGAGGSFGAPTFGATNTNFGGNNIAPAFTTSTGSADVNKTFNFTGTDPAPSPVPNLFNIGPANPSPRGRTIRTATRRNYR</sequence>
<feature type="compositionally biased region" description="Polar residues" evidence="1">
    <location>
        <begin position="205"/>
        <end position="228"/>
    </location>
</feature>
<dbReference type="AlphaFoldDB" id="A0A9Q0RVQ2"/>
<feature type="non-terminal residue" evidence="2">
    <location>
        <position position="1"/>
    </location>
</feature>
<keyword evidence="3" id="KW-1185">Reference proteome</keyword>
<dbReference type="OrthoDB" id="7765355at2759"/>